<comment type="function">
    <text evidence="11">Plays a role in repairing double-strand DNA breaks, probably involving stabilizing or processing branched DNA or blocked replication forks.</text>
</comment>
<evidence type="ECO:0000256" key="9">
    <source>
        <dbReference type="ARBA" id="ARBA00023125"/>
    </source>
</evidence>
<dbReference type="EMBL" id="FZMO01000445">
    <property type="protein sequence ID" value="SNQ50648.1"/>
    <property type="molecule type" value="Genomic_DNA"/>
</dbReference>
<keyword evidence="4 13" id="KW-0863">Zinc-finger</keyword>
<feature type="binding site" evidence="11">
    <location>
        <begin position="156"/>
        <end position="163"/>
    </location>
    <ligand>
        <name>ATP</name>
        <dbReference type="ChEBI" id="CHEBI:30616"/>
    </ligand>
</feature>
<evidence type="ECO:0000256" key="6">
    <source>
        <dbReference type="ARBA" id="ARBA00022833"/>
    </source>
</evidence>
<dbReference type="InterPro" id="IPR020568">
    <property type="entry name" value="Ribosomal_Su5_D2-typ_SF"/>
</dbReference>
<dbReference type="InterPro" id="IPR008269">
    <property type="entry name" value="Lon_proteolytic"/>
</dbReference>
<dbReference type="InterPro" id="IPR014721">
    <property type="entry name" value="Ribsml_uS5_D2-typ_fold_subgr"/>
</dbReference>
<sequence>MRAPGAAAVGGQGGRRPLVPAPGWRDRSPAVPVLSDPRANVATMTSVRAAGGGRGSGRAASGGFRCSGCGVESVRWAGRCSRCQEWGTLEAQAPAPRRGAGIGGPRAGAAAVVTAPAQPVVAVDVTAARRRPTGVDELDRVLGGGLVPGAVILLAGEPGVGKSTLLLEVAARSAATGSRALVVTGEESAAQVRLRAGRTNALHEDLWIAAETDLGAVLHHVEEVQPALLVVDSVQTISAAGVEGAAGGVTQVREVTAALIRTAKALGLAVILVGHVTKDGLVAGPRLLEHLVDVVLHFEGERHSTLRLVRAGKNRYGPADEVGCFEMDDGGIHGIADPSGLFLSRSGGGAEVAVPGTCVTVTMEGRRPLVAEVQALVAESSAQVPRRAVSGLDQARVAMILAVVERRAGLRYGRSDVYTATVGGVRLAEPAADLATALAVVSAFRDRPLPADLVALGEVGLAGEVRAVGGVPRRLAAAARLGFRRALVPAGAGAEVPGMTVTEVPDLIGAIARMYDT</sequence>
<dbReference type="GO" id="GO:0004176">
    <property type="term" value="F:ATP-dependent peptidase activity"/>
    <property type="evidence" value="ECO:0007669"/>
    <property type="project" value="InterPro"/>
</dbReference>
<evidence type="ECO:0000313" key="17">
    <source>
        <dbReference type="Proteomes" id="UP000234331"/>
    </source>
</evidence>
<dbReference type="InterPro" id="IPR020588">
    <property type="entry name" value="RecA_ATP-bd"/>
</dbReference>
<dbReference type="SMART" id="SM00382">
    <property type="entry name" value="AAA"/>
    <property type="match status" value="1"/>
</dbReference>
<dbReference type="GO" id="GO:0004252">
    <property type="term" value="F:serine-type endopeptidase activity"/>
    <property type="evidence" value="ECO:0007669"/>
    <property type="project" value="InterPro"/>
</dbReference>
<dbReference type="NCBIfam" id="TIGR00416">
    <property type="entry name" value="sms"/>
    <property type="match status" value="1"/>
</dbReference>
<dbReference type="FunFam" id="3.40.50.300:FF:000050">
    <property type="entry name" value="DNA repair protein RadA"/>
    <property type="match status" value="1"/>
</dbReference>
<dbReference type="InterPro" id="IPR003593">
    <property type="entry name" value="AAA+_ATPase"/>
</dbReference>
<accession>A0A2I2KYB4</accession>
<dbReference type="PRINTS" id="PR01874">
    <property type="entry name" value="DNAREPAIRADA"/>
</dbReference>
<dbReference type="PANTHER" id="PTHR32472:SF10">
    <property type="entry name" value="DNA REPAIR PROTEIN RADA-LIKE PROTEIN"/>
    <property type="match status" value="1"/>
</dbReference>
<evidence type="ECO:0000256" key="3">
    <source>
        <dbReference type="ARBA" id="ARBA00022763"/>
    </source>
</evidence>
<keyword evidence="1 11" id="KW-0479">Metal-binding</keyword>
<dbReference type="AlphaFoldDB" id="A0A2I2KYB4"/>
<dbReference type="Pfam" id="PF13481">
    <property type="entry name" value="AAA_25"/>
    <property type="match status" value="1"/>
</dbReference>
<protein>
    <recommendedName>
        <fullName evidence="11 12">DNA repair protein RadA</fullName>
    </recommendedName>
</protein>
<feature type="domain" description="RecA family profile 1" evidence="15">
    <location>
        <begin position="127"/>
        <end position="276"/>
    </location>
</feature>
<dbReference type="InterPro" id="IPR041166">
    <property type="entry name" value="Rubredoxin_2"/>
</dbReference>
<evidence type="ECO:0000313" key="16">
    <source>
        <dbReference type="EMBL" id="SNQ50648.1"/>
    </source>
</evidence>
<evidence type="ECO:0000256" key="12">
    <source>
        <dbReference type="NCBIfam" id="TIGR00416"/>
    </source>
</evidence>
<comment type="domain">
    <text evidence="11">The middle region has homology to RecA with ATPase motifs including the RadA KNRFG motif, while the C-terminus is homologous to Lon protease.</text>
</comment>
<comment type="function">
    <text evidence="13">DNA-dependent ATPase involved in processing of recombination intermediates, plays a role in repairing DNA breaks. Stimulates the branch migration of RecA-mediated strand transfer reactions, allowing the 3' invading strand to extend heteroduplex DNA faster. Binds ssDNA in the presence of ADP but not other nucleotides, has ATPase activity that is stimulated by ssDNA and various branched DNA structures, but inhibited by SSB. Does not have RecA's homology-searching function.</text>
</comment>
<evidence type="ECO:0000256" key="7">
    <source>
        <dbReference type="ARBA" id="ARBA00022840"/>
    </source>
</evidence>
<evidence type="ECO:0000256" key="1">
    <source>
        <dbReference type="ARBA" id="ARBA00022723"/>
    </source>
</evidence>
<keyword evidence="2 11" id="KW-0547">Nucleotide-binding</keyword>
<proteinExistence type="inferred from homology"/>
<keyword evidence="7 11" id="KW-0067">ATP-binding</keyword>
<evidence type="ECO:0000256" key="5">
    <source>
        <dbReference type="ARBA" id="ARBA00022801"/>
    </source>
</evidence>
<dbReference type="Pfam" id="PF05362">
    <property type="entry name" value="Lon_C"/>
    <property type="match status" value="1"/>
</dbReference>
<evidence type="ECO:0000259" key="15">
    <source>
        <dbReference type="PROSITE" id="PS50162"/>
    </source>
</evidence>
<keyword evidence="9 11" id="KW-0238">DNA-binding</keyword>
<keyword evidence="6 13" id="KW-0862">Zinc</keyword>
<dbReference type="SUPFAM" id="SSF54211">
    <property type="entry name" value="Ribosomal protein S5 domain 2-like"/>
    <property type="match status" value="1"/>
</dbReference>
<feature type="region of interest" description="Disordered" evidence="14">
    <location>
        <begin position="1"/>
        <end position="37"/>
    </location>
</feature>
<dbReference type="CDD" id="cd01121">
    <property type="entry name" value="RadA_SMS_N"/>
    <property type="match status" value="1"/>
</dbReference>
<evidence type="ECO:0000256" key="8">
    <source>
        <dbReference type="ARBA" id="ARBA00023016"/>
    </source>
</evidence>
<dbReference type="GO" id="GO:0008270">
    <property type="term" value="F:zinc ion binding"/>
    <property type="evidence" value="ECO:0007669"/>
    <property type="project" value="UniProtKB-KW"/>
</dbReference>
<dbReference type="GO" id="GO:0140664">
    <property type="term" value="F:ATP-dependent DNA damage sensor activity"/>
    <property type="evidence" value="ECO:0007669"/>
    <property type="project" value="InterPro"/>
</dbReference>
<keyword evidence="3 11" id="KW-0227">DNA damage</keyword>
<organism evidence="16 17">
    <name type="scientific">Frankia canadensis</name>
    <dbReference type="NCBI Taxonomy" id="1836972"/>
    <lineage>
        <taxon>Bacteria</taxon>
        <taxon>Bacillati</taxon>
        <taxon>Actinomycetota</taxon>
        <taxon>Actinomycetes</taxon>
        <taxon>Frankiales</taxon>
        <taxon>Frankiaceae</taxon>
        <taxon>Frankia</taxon>
    </lineage>
</organism>
<evidence type="ECO:0000256" key="13">
    <source>
        <dbReference type="RuleBase" id="RU003555"/>
    </source>
</evidence>
<dbReference type="Gene3D" id="3.30.230.10">
    <property type="match status" value="1"/>
</dbReference>
<dbReference type="Proteomes" id="UP000234331">
    <property type="component" value="Unassembled WGS sequence"/>
</dbReference>
<dbReference type="Pfam" id="PF18073">
    <property type="entry name" value="Zn_ribbon_LapB"/>
    <property type="match status" value="1"/>
</dbReference>
<reference evidence="16 17" key="1">
    <citation type="submission" date="2017-06" db="EMBL/GenBank/DDBJ databases">
        <authorList>
            <person name="Kim H.J."/>
            <person name="Triplett B.A."/>
        </authorList>
    </citation>
    <scope>NUCLEOTIDE SEQUENCE [LARGE SCALE GENOMIC DNA]</scope>
    <source>
        <strain evidence="16">FRACA_ARgP5</strain>
    </source>
</reference>
<dbReference type="InterPro" id="IPR027417">
    <property type="entry name" value="P-loop_NTPase"/>
</dbReference>
<name>A0A2I2KYB4_9ACTN</name>
<dbReference type="GO" id="GO:0003684">
    <property type="term" value="F:damaged DNA binding"/>
    <property type="evidence" value="ECO:0007669"/>
    <property type="project" value="InterPro"/>
</dbReference>
<dbReference type="PROSITE" id="PS50162">
    <property type="entry name" value="RECA_2"/>
    <property type="match status" value="1"/>
</dbReference>
<keyword evidence="16" id="KW-0489">Methyltransferase</keyword>
<evidence type="ECO:0000256" key="10">
    <source>
        <dbReference type="ARBA" id="ARBA00023204"/>
    </source>
</evidence>
<evidence type="ECO:0000256" key="11">
    <source>
        <dbReference type="HAMAP-Rule" id="MF_01498"/>
    </source>
</evidence>
<keyword evidence="17" id="KW-1185">Reference proteome</keyword>
<keyword evidence="16" id="KW-0808">Transferase</keyword>
<dbReference type="SUPFAM" id="SSF52540">
    <property type="entry name" value="P-loop containing nucleoside triphosphate hydrolases"/>
    <property type="match status" value="1"/>
</dbReference>
<keyword evidence="5" id="KW-0378">Hydrolase</keyword>
<dbReference type="GO" id="GO:0000725">
    <property type="term" value="P:recombinational repair"/>
    <property type="evidence" value="ECO:0007669"/>
    <property type="project" value="UniProtKB-UniRule"/>
</dbReference>
<dbReference type="Gene3D" id="3.40.50.300">
    <property type="entry name" value="P-loop containing nucleotide triphosphate hydrolases"/>
    <property type="match status" value="1"/>
</dbReference>
<dbReference type="GO" id="GO:0006508">
    <property type="term" value="P:proteolysis"/>
    <property type="evidence" value="ECO:0007669"/>
    <property type="project" value="InterPro"/>
</dbReference>
<feature type="short sequence motif" description="RadA KNRFG motif" evidence="11">
    <location>
        <begin position="313"/>
        <end position="317"/>
    </location>
</feature>
<evidence type="ECO:0000256" key="4">
    <source>
        <dbReference type="ARBA" id="ARBA00022771"/>
    </source>
</evidence>
<evidence type="ECO:0000256" key="2">
    <source>
        <dbReference type="ARBA" id="ARBA00022741"/>
    </source>
</evidence>
<dbReference type="InterPro" id="IPR004504">
    <property type="entry name" value="DNA_repair_RadA"/>
</dbReference>
<keyword evidence="8 11" id="KW-0346">Stress response</keyword>
<dbReference type="HAMAP" id="MF_01498">
    <property type="entry name" value="RadA_bact"/>
    <property type="match status" value="1"/>
</dbReference>
<gene>
    <name evidence="11 16" type="primary">radA</name>
    <name evidence="16" type="ORF">FRACA_50036</name>
</gene>
<dbReference type="PANTHER" id="PTHR32472">
    <property type="entry name" value="DNA REPAIR PROTEIN RADA"/>
    <property type="match status" value="1"/>
</dbReference>
<keyword evidence="10 11" id="KW-0234">DNA repair</keyword>
<dbReference type="GO" id="GO:0005829">
    <property type="term" value="C:cytosol"/>
    <property type="evidence" value="ECO:0007669"/>
    <property type="project" value="TreeGrafter"/>
</dbReference>
<evidence type="ECO:0000256" key="14">
    <source>
        <dbReference type="SAM" id="MobiDB-lite"/>
    </source>
</evidence>
<comment type="similarity">
    <text evidence="11 13">Belongs to the RecA family. RadA subfamily.</text>
</comment>
<dbReference type="GO" id="GO:0032259">
    <property type="term" value="P:methylation"/>
    <property type="evidence" value="ECO:0007669"/>
    <property type="project" value="UniProtKB-KW"/>
</dbReference>
<feature type="region of interest" description="Lon-protease-like" evidence="11">
    <location>
        <begin position="416"/>
        <end position="517"/>
    </location>
</feature>
<dbReference type="GO" id="GO:0005524">
    <property type="term" value="F:ATP binding"/>
    <property type="evidence" value="ECO:0007669"/>
    <property type="project" value="UniProtKB-UniRule"/>
</dbReference>
<dbReference type="GO" id="GO:0008168">
    <property type="term" value="F:methyltransferase activity"/>
    <property type="evidence" value="ECO:0007669"/>
    <property type="project" value="UniProtKB-KW"/>
</dbReference>